<dbReference type="NCBIfam" id="TIGR00978">
    <property type="entry name" value="asd_EA"/>
    <property type="match status" value="1"/>
</dbReference>
<dbReference type="GO" id="GO:0019877">
    <property type="term" value="P:diaminopimelate biosynthetic process"/>
    <property type="evidence" value="ECO:0007669"/>
    <property type="project" value="UniProtKB-KW"/>
</dbReference>
<dbReference type="PIRSF" id="PIRSF000148">
    <property type="entry name" value="ASA_dh"/>
    <property type="match status" value="1"/>
</dbReference>
<keyword evidence="6" id="KW-0028">Amino-acid biosynthesis</keyword>
<evidence type="ECO:0000256" key="3">
    <source>
        <dbReference type="ARBA" id="ARBA00005097"/>
    </source>
</evidence>
<keyword evidence="12" id="KW-0486">Methionine biosynthesis</keyword>
<feature type="domain" description="Semialdehyde dehydrogenase NAD-binding" evidence="14">
    <location>
        <begin position="17"/>
        <end position="142"/>
    </location>
</feature>
<feature type="active site" description="Acyl-thioester intermediate" evidence="13">
    <location>
        <position position="161"/>
    </location>
</feature>
<evidence type="ECO:0000256" key="6">
    <source>
        <dbReference type="ARBA" id="ARBA00022605"/>
    </source>
</evidence>
<dbReference type="GO" id="GO:0009086">
    <property type="term" value="P:methionine biosynthetic process"/>
    <property type="evidence" value="ECO:0007669"/>
    <property type="project" value="UniProtKB-KW"/>
</dbReference>
<dbReference type="InterPro" id="IPR000319">
    <property type="entry name" value="Asp-semialdehyde_DH_CS"/>
</dbReference>
<dbReference type="GO" id="GO:0051287">
    <property type="term" value="F:NAD binding"/>
    <property type="evidence" value="ECO:0007669"/>
    <property type="project" value="InterPro"/>
</dbReference>
<dbReference type="SUPFAM" id="SSF51735">
    <property type="entry name" value="NAD(P)-binding Rossmann-fold domains"/>
    <property type="match status" value="1"/>
</dbReference>
<dbReference type="UniPathway" id="UPA00051">
    <property type="reaction ID" value="UER00464"/>
</dbReference>
<dbReference type="InterPro" id="IPR005676">
    <property type="entry name" value="Asp_semi-ald_DH_pep-lack"/>
</dbReference>
<dbReference type="CDD" id="cd18130">
    <property type="entry name" value="ASADH_C_arch_fung_like"/>
    <property type="match status" value="1"/>
</dbReference>
<evidence type="ECO:0000256" key="1">
    <source>
        <dbReference type="ARBA" id="ARBA00002492"/>
    </source>
</evidence>
<dbReference type="EMBL" id="FWDM01000017">
    <property type="protein sequence ID" value="SLM12239.1"/>
    <property type="molecule type" value="Genomic_DNA"/>
</dbReference>
<dbReference type="FunFam" id="3.30.360.10:FF:000016">
    <property type="entry name" value="Probable aspartate-semialdehyde dehydrogenase"/>
    <property type="match status" value="1"/>
</dbReference>
<dbReference type="PROSITE" id="PS01103">
    <property type="entry name" value="ASD"/>
    <property type="match status" value="1"/>
</dbReference>
<name>A0A3P3XJ19_9SPIR</name>
<protein>
    <recommendedName>
        <fullName evidence="5">aspartate-semialdehyde dehydrogenase</fullName>
        <ecNumber evidence="5">1.2.1.11</ecNumber>
    </recommendedName>
</protein>
<dbReference type="InterPro" id="IPR012280">
    <property type="entry name" value="Semialdhyde_DH_dimer_dom"/>
</dbReference>
<evidence type="ECO:0000256" key="9">
    <source>
        <dbReference type="ARBA" id="ARBA00022915"/>
    </source>
</evidence>
<dbReference type="InterPro" id="IPR000534">
    <property type="entry name" value="Semialdehyde_DH_NAD-bd"/>
</dbReference>
<dbReference type="SUPFAM" id="SSF55347">
    <property type="entry name" value="Glyceraldehyde-3-phosphate dehydrogenase-like, C-terminal domain"/>
    <property type="match status" value="1"/>
</dbReference>
<keyword evidence="9" id="KW-0220">Diaminopimelate biosynthesis</keyword>
<keyword evidence="11" id="KW-0457">Lysine biosynthesis</keyword>
<reference evidence="15" key="1">
    <citation type="submission" date="2017-02" db="EMBL/GenBank/DDBJ databases">
        <authorList>
            <person name="Regsiter A."/>
            <person name="William W."/>
        </authorList>
    </citation>
    <scope>NUCLEOTIDE SEQUENCE</scope>
    <source>
        <strain evidence="15">Bib</strain>
    </source>
</reference>
<dbReference type="GO" id="GO:0009089">
    <property type="term" value="P:lysine biosynthetic process via diaminopimelate"/>
    <property type="evidence" value="ECO:0007669"/>
    <property type="project" value="UniProtKB-UniPathway"/>
</dbReference>
<comment type="similarity">
    <text evidence="4">Belongs to the aspartate-semialdehyde dehydrogenase family.</text>
</comment>
<evidence type="ECO:0000256" key="13">
    <source>
        <dbReference type="PIRSR" id="PIRSR000148-1"/>
    </source>
</evidence>
<evidence type="ECO:0000256" key="7">
    <source>
        <dbReference type="ARBA" id="ARBA00022697"/>
    </source>
</evidence>
<evidence type="ECO:0000256" key="11">
    <source>
        <dbReference type="ARBA" id="ARBA00023154"/>
    </source>
</evidence>
<evidence type="ECO:0000256" key="8">
    <source>
        <dbReference type="ARBA" id="ARBA00022857"/>
    </source>
</evidence>
<organism evidence="15">
    <name type="scientific">uncultured spirochete</name>
    <dbReference type="NCBI Taxonomy" id="156406"/>
    <lineage>
        <taxon>Bacteria</taxon>
        <taxon>Pseudomonadati</taxon>
        <taxon>Spirochaetota</taxon>
        <taxon>Spirochaetia</taxon>
        <taxon>Spirochaetales</taxon>
        <taxon>environmental samples</taxon>
    </lineage>
</organism>
<comment type="pathway">
    <text evidence="2">Amino-acid biosynthesis; L-methionine biosynthesis via de novo pathway; L-homoserine from L-aspartate: step 2/3.</text>
</comment>
<keyword evidence="8" id="KW-0521">NADP</keyword>
<dbReference type="InterPro" id="IPR036291">
    <property type="entry name" value="NAD(P)-bd_dom_sf"/>
</dbReference>
<accession>A0A3P3XJ19</accession>
<sequence>MANIQHHSAFSPKKKIPVTILGATGVVGQRFLRRIAEHPWFYPAFLAASDRSAGKTYSEACQWHLPGLPYAGCGDMVVVPCSPEAAFSPIVFSALDAGPARDIEPLFAAKGAYVFSNASAFRMDEDVPLLIPELNPEHFGLLENQKAKRGWKGAIVTNPNCTTVMLAAPLAALQSRFGIDAVMVTSMQAISGAGYPGVPALDIVGNVIPFIRNEEPKVESESNKILGTLTAGLGGLAITPAPFVVSATCTRVPVIDGHTLSISVRLAAKATIDEVAEAFTLFEPKTAPYSLPSAPEKFLQFLKAEDRPQARKDVEEDSGMRISVGRLRTCPILDFKFISLGHNTERGAAGASVLNAEMALAMGVLQGVGE</sequence>
<dbReference type="GO" id="GO:0046983">
    <property type="term" value="F:protein dimerization activity"/>
    <property type="evidence" value="ECO:0007669"/>
    <property type="project" value="InterPro"/>
</dbReference>
<evidence type="ECO:0000259" key="14">
    <source>
        <dbReference type="SMART" id="SM00859"/>
    </source>
</evidence>
<comment type="pathway">
    <text evidence="3">Amino-acid biosynthesis; L-threonine biosynthesis; L-threonine from L-aspartate: step 2/5.</text>
</comment>
<dbReference type="GO" id="GO:0004073">
    <property type="term" value="F:aspartate-semialdehyde dehydrogenase activity"/>
    <property type="evidence" value="ECO:0007669"/>
    <property type="project" value="UniProtKB-EC"/>
</dbReference>
<evidence type="ECO:0000256" key="12">
    <source>
        <dbReference type="ARBA" id="ARBA00023167"/>
    </source>
</evidence>
<evidence type="ECO:0000256" key="10">
    <source>
        <dbReference type="ARBA" id="ARBA00023002"/>
    </source>
</evidence>
<dbReference type="Gene3D" id="3.40.50.720">
    <property type="entry name" value="NAD(P)-binding Rossmann-like Domain"/>
    <property type="match status" value="1"/>
</dbReference>
<dbReference type="GO" id="GO:0050661">
    <property type="term" value="F:NADP binding"/>
    <property type="evidence" value="ECO:0007669"/>
    <property type="project" value="InterPro"/>
</dbReference>
<evidence type="ECO:0000313" key="15">
    <source>
        <dbReference type="EMBL" id="SLM12239.1"/>
    </source>
</evidence>
<dbReference type="NCBIfam" id="NF006416">
    <property type="entry name" value="PRK08664.1"/>
    <property type="match status" value="1"/>
</dbReference>
<dbReference type="GO" id="GO:0009088">
    <property type="term" value="P:threonine biosynthetic process"/>
    <property type="evidence" value="ECO:0007669"/>
    <property type="project" value="UniProtKB-UniPathway"/>
</dbReference>
<evidence type="ECO:0000256" key="4">
    <source>
        <dbReference type="ARBA" id="ARBA00010584"/>
    </source>
</evidence>
<dbReference type="Pfam" id="PF02774">
    <property type="entry name" value="Semialdhyde_dhC"/>
    <property type="match status" value="1"/>
</dbReference>
<dbReference type="InterPro" id="IPR051823">
    <property type="entry name" value="ASADH-related"/>
</dbReference>
<evidence type="ECO:0000256" key="5">
    <source>
        <dbReference type="ARBA" id="ARBA00013120"/>
    </source>
</evidence>
<dbReference type="CDD" id="cd02315">
    <property type="entry name" value="ScASADH_like_N"/>
    <property type="match status" value="1"/>
</dbReference>
<keyword evidence="10 15" id="KW-0560">Oxidoreductase</keyword>
<dbReference type="Gene3D" id="3.30.360.10">
    <property type="entry name" value="Dihydrodipicolinate Reductase, domain 2"/>
    <property type="match status" value="1"/>
</dbReference>
<dbReference type="UniPathway" id="UPA00050">
    <property type="reaction ID" value="UER00463"/>
</dbReference>
<dbReference type="SMART" id="SM00859">
    <property type="entry name" value="Semialdhyde_dh"/>
    <property type="match status" value="1"/>
</dbReference>
<proteinExistence type="inferred from homology"/>
<feature type="active site" description="Proton acceptor" evidence="13">
    <location>
        <position position="258"/>
    </location>
</feature>
<dbReference type="Pfam" id="PF01118">
    <property type="entry name" value="Semialdhyde_dh"/>
    <property type="match status" value="1"/>
</dbReference>
<dbReference type="UniPathway" id="UPA00034">
    <property type="reaction ID" value="UER00016"/>
</dbReference>
<evidence type="ECO:0000256" key="2">
    <source>
        <dbReference type="ARBA" id="ARBA00005021"/>
    </source>
</evidence>
<dbReference type="AlphaFoldDB" id="A0A3P3XJ19"/>
<dbReference type="EC" id="1.2.1.11" evidence="5"/>
<comment type="function">
    <text evidence="1">Catalyzes the NADPH-dependent formation of L-aspartate-semialdehyde (L-ASA) by the reductive dephosphorylation of L-aspartyl-4-phosphate.</text>
</comment>
<keyword evidence="7" id="KW-0791">Threonine biosynthesis</keyword>
<dbReference type="PANTHER" id="PTHR46718">
    <property type="entry name" value="ASPARTATE-SEMIALDEHYDE DEHYDROGENASE"/>
    <property type="match status" value="1"/>
</dbReference>
<gene>
    <name evidence="15" type="primary">asd</name>
    <name evidence="15" type="ORF">SPIROBIBN47_240018</name>
</gene>
<dbReference type="PANTHER" id="PTHR46718:SF1">
    <property type="entry name" value="ASPARTATE-SEMIALDEHYDE DEHYDROGENASE"/>
    <property type="match status" value="1"/>
</dbReference>